<protein>
    <submittedName>
        <fullName evidence="1">Uncharacterized protein</fullName>
    </submittedName>
</protein>
<evidence type="ECO:0000313" key="2">
    <source>
        <dbReference type="Proteomes" id="UP001239111"/>
    </source>
</evidence>
<gene>
    <name evidence="1" type="ORF">QAD02_012139</name>
</gene>
<dbReference type="EMBL" id="CM056742">
    <property type="protein sequence ID" value="KAJ8676352.1"/>
    <property type="molecule type" value="Genomic_DNA"/>
</dbReference>
<accession>A0ACC2NYZ9</accession>
<evidence type="ECO:0000313" key="1">
    <source>
        <dbReference type="EMBL" id="KAJ8676352.1"/>
    </source>
</evidence>
<name>A0ACC2NYZ9_9HYME</name>
<comment type="caution">
    <text evidence="1">The sequence shown here is derived from an EMBL/GenBank/DDBJ whole genome shotgun (WGS) entry which is preliminary data.</text>
</comment>
<sequence length="314" mass="35860">MTSIAIRDSDGSPDHDFDVEHTSEKILDEVEERQVRTNFSENIRGVSNYAINDENHTKRIENGEITVCKIDDGEDCQIRPSYLEKEVSNTVDENVLIVEARSVEMDFNFPTEDASNTQPEKLNSMKNILSDQLNRNTSCDALNLNLHYCKMESLKVELVDHPIASFTTHSNVLSTSYLKMRIDDPFDPLIGLFKSISCGCFGEYANYSDHDNSRNYKPQSNKFAKSLDFHVLCTNSDENMEWEVLLKNLAKTRMKNILLNKNAPLLIDNALRWNSKNYFMSVLMAIAHIAYISIDLQLLYPHGSKFSVTRVLVS</sequence>
<dbReference type="Proteomes" id="UP001239111">
    <property type="component" value="Chromosome 2"/>
</dbReference>
<keyword evidence="2" id="KW-1185">Reference proteome</keyword>
<reference evidence="1" key="1">
    <citation type="submission" date="2023-04" db="EMBL/GenBank/DDBJ databases">
        <title>A chromosome-level genome assembly of the parasitoid wasp Eretmocerus hayati.</title>
        <authorList>
            <person name="Zhong Y."/>
            <person name="Liu S."/>
            <person name="Liu Y."/>
        </authorList>
    </citation>
    <scope>NUCLEOTIDE SEQUENCE</scope>
    <source>
        <strain evidence="1">ZJU_SS_LIU_2023</strain>
    </source>
</reference>
<organism evidence="1 2">
    <name type="scientific">Eretmocerus hayati</name>
    <dbReference type="NCBI Taxonomy" id="131215"/>
    <lineage>
        <taxon>Eukaryota</taxon>
        <taxon>Metazoa</taxon>
        <taxon>Ecdysozoa</taxon>
        <taxon>Arthropoda</taxon>
        <taxon>Hexapoda</taxon>
        <taxon>Insecta</taxon>
        <taxon>Pterygota</taxon>
        <taxon>Neoptera</taxon>
        <taxon>Endopterygota</taxon>
        <taxon>Hymenoptera</taxon>
        <taxon>Apocrita</taxon>
        <taxon>Proctotrupomorpha</taxon>
        <taxon>Chalcidoidea</taxon>
        <taxon>Aphelinidae</taxon>
        <taxon>Aphelininae</taxon>
        <taxon>Eretmocerus</taxon>
    </lineage>
</organism>
<proteinExistence type="predicted"/>